<dbReference type="Proteomes" id="UP000198571">
    <property type="component" value="Unassembled WGS sequence"/>
</dbReference>
<evidence type="ECO:0000256" key="1">
    <source>
        <dbReference type="ARBA" id="ARBA00001947"/>
    </source>
</evidence>
<dbReference type="GO" id="GO:0016811">
    <property type="term" value="F:hydrolase activity, acting on carbon-nitrogen (but not peptide) bonds, in linear amides"/>
    <property type="evidence" value="ECO:0007669"/>
    <property type="project" value="TreeGrafter"/>
</dbReference>
<keyword evidence="2" id="KW-0479">Metal-binding</keyword>
<dbReference type="InterPro" id="IPR003785">
    <property type="entry name" value="Creatininase/forma_Hydrolase"/>
</dbReference>
<reference evidence="7" key="1">
    <citation type="submission" date="2016-10" db="EMBL/GenBank/DDBJ databases">
        <authorList>
            <person name="Varghese N."/>
            <person name="Submissions S."/>
        </authorList>
    </citation>
    <scope>NUCLEOTIDE SEQUENCE [LARGE SCALE GENOMIC DNA]</scope>
    <source>
        <strain evidence="7">S9</strain>
    </source>
</reference>
<dbReference type="PANTHER" id="PTHR35005:SF1">
    <property type="entry name" value="2-AMINO-5-FORMYLAMINO-6-RIBOSYLAMINOPYRIMIDIN-4(3H)-ONE 5'-MONOPHOSPHATE DEFORMYLASE"/>
    <property type="match status" value="1"/>
</dbReference>
<evidence type="ECO:0000313" key="7">
    <source>
        <dbReference type="Proteomes" id="UP000198571"/>
    </source>
</evidence>
<keyword evidence="3 6" id="KW-0378">Hydrolase</keyword>
<dbReference type="RefSeq" id="WP_093053978.1">
    <property type="nucleotide sequence ID" value="NZ_FOGT01000013.1"/>
</dbReference>
<evidence type="ECO:0000256" key="4">
    <source>
        <dbReference type="ARBA" id="ARBA00022833"/>
    </source>
</evidence>
<protein>
    <submittedName>
        <fullName evidence="6">Creatinine amidohydrolase</fullName>
    </submittedName>
</protein>
<gene>
    <name evidence="6" type="ORF">SAMN05518684_11348</name>
</gene>
<sequence>MTQIKHAIHHMTWREAEEAYKKNPVVILPMGSMEEHGPHSLTGDFLAAGEISKRVAEQTGALYLPTVPFGNSDYFRSYPGTISLSQETVISLLEDIFRSLIEHGITKIVVFNGHAGNGPAVDQVARKVKRENKIMIASIDLWTGIGPEKKKELYGENDPSGHGGEPLTSIMSFLYPEDMRMDLLKDWKEEKTWRQFDIKNFKQVKINDGAANLYFNMEDVSKEGVVGNPKEASKERGEEIVEHLTSFGSVVVSKVAESDMTLD</sequence>
<evidence type="ECO:0000256" key="2">
    <source>
        <dbReference type="ARBA" id="ARBA00022723"/>
    </source>
</evidence>
<keyword evidence="7" id="KW-1185">Reference proteome</keyword>
<dbReference type="GO" id="GO:0046872">
    <property type="term" value="F:metal ion binding"/>
    <property type="evidence" value="ECO:0007669"/>
    <property type="project" value="UniProtKB-KW"/>
</dbReference>
<dbReference type="STRING" id="1601833.SAMN05518684_11348"/>
<comment type="cofactor">
    <cofactor evidence="1">
        <name>Zn(2+)</name>
        <dbReference type="ChEBI" id="CHEBI:29105"/>
    </cofactor>
</comment>
<organism evidence="6 7">
    <name type="scientific">Salipaludibacillus aurantiacus</name>
    <dbReference type="NCBI Taxonomy" id="1601833"/>
    <lineage>
        <taxon>Bacteria</taxon>
        <taxon>Bacillati</taxon>
        <taxon>Bacillota</taxon>
        <taxon>Bacilli</taxon>
        <taxon>Bacillales</taxon>
        <taxon>Bacillaceae</taxon>
    </lineage>
</organism>
<dbReference type="GO" id="GO:0009231">
    <property type="term" value="P:riboflavin biosynthetic process"/>
    <property type="evidence" value="ECO:0007669"/>
    <property type="project" value="TreeGrafter"/>
</dbReference>
<evidence type="ECO:0000256" key="3">
    <source>
        <dbReference type="ARBA" id="ARBA00022801"/>
    </source>
</evidence>
<proteinExistence type="inferred from homology"/>
<dbReference type="OrthoDB" id="9801445at2"/>
<keyword evidence="4" id="KW-0862">Zinc</keyword>
<dbReference type="EMBL" id="FOGT01000013">
    <property type="protein sequence ID" value="SES26438.1"/>
    <property type="molecule type" value="Genomic_DNA"/>
</dbReference>
<comment type="similarity">
    <text evidence="5">Belongs to the creatininase superfamily.</text>
</comment>
<dbReference type="Gene3D" id="3.40.50.10310">
    <property type="entry name" value="Creatininase"/>
    <property type="match status" value="1"/>
</dbReference>
<dbReference type="PANTHER" id="PTHR35005">
    <property type="entry name" value="3-DEHYDRO-SCYLLO-INOSOSE HYDROLASE"/>
    <property type="match status" value="1"/>
</dbReference>
<dbReference type="InterPro" id="IPR024087">
    <property type="entry name" value="Creatininase-like_sf"/>
</dbReference>
<name>A0A1H9VY09_9BACI</name>
<accession>A0A1H9VY09</accession>
<evidence type="ECO:0000313" key="6">
    <source>
        <dbReference type="EMBL" id="SES26438.1"/>
    </source>
</evidence>
<dbReference type="Pfam" id="PF02633">
    <property type="entry name" value="Creatininase"/>
    <property type="match status" value="1"/>
</dbReference>
<evidence type="ECO:0000256" key="5">
    <source>
        <dbReference type="ARBA" id="ARBA00024029"/>
    </source>
</evidence>
<dbReference type="AlphaFoldDB" id="A0A1H9VY09"/>
<dbReference type="SUPFAM" id="SSF102215">
    <property type="entry name" value="Creatininase"/>
    <property type="match status" value="1"/>
</dbReference>